<dbReference type="PANTHER" id="PTHR16172">
    <property type="entry name" value="MAJOR FACILITATOR SUPERFAMILY DOMAIN-CONTAINING PROTEIN 6-LIKE"/>
    <property type="match status" value="1"/>
</dbReference>
<feature type="transmembrane region" description="Helical" evidence="6">
    <location>
        <begin position="163"/>
        <end position="185"/>
    </location>
</feature>
<feature type="transmembrane region" description="Helical" evidence="6">
    <location>
        <begin position="315"/>
        <end position="334"/>
    </location>
</feature>
<keyword evidence="9" id="KW-1185">Reference proteome</keyword>
<reference evidence="8 9" key="1">
    <citation type="submission" date="2019-08" db="EMBL/GenBank/DDBJ databases">
        <authorList>
            <person name="Alioto T."/>
            <person name="Alioto T."/>
            <person name="Gomez Garrido J."/>
        </authorList>
    </citation>
    <scope>NUCLEOTIDE SEQUENCE [LARGE SCALE GENOMIC DNA]</scope>
</reference>
<feature type="transmembrane region" description="Helical" evidence="6">
    <location>
        <begin position="83"/>
        <end position="102"/>
    </location>
</feature>
<evidence type="ECO:0000256" key="6">
    <source>
        <dbReference type="SAM" id="Phobius"/>
    </source>
</evidence>
<dbReference type="InterPro" id="IPR024989">
    <property type="entry name" value="MFS_assoc_dom"/>
</dbReference>
<dbReference type="SUPFAM" id="SSF103473">
    <property type="entry name" value="MFS general substrate transporter"/>
    <property type="match status" value="1"/>
</dbReference>
<evidence type="ECO:0000313" key="9">
    <source>
        <dbReference type="Proteomes" id="UP000325440"/>
    </source>
</evidence>
<dbReference type="EMBL" id="CABPRJ010000969">
    <property type="protein sequence ID" value="VVC33507.1"/>
    <property type="molecule type" value="Genomic_DNA"/>
</dbReference>
<feature type="transmembrane region" description="Helical" evidence="6">
    <location>
        <begin position="284"/>
        <end position="303"/>
    </location>
</feature>
<dbReference type="Pfam" id="PF12832">
    <property type="entry name" value="MFS_1_like"/>
    <property type="match status" value="1"/>
</dbReference>
<dbReference type="InterPro" id="IPR020846">
    <property type="entry name" value="MFS_dom"/>
</dbReference>
<feature type="domain" description="Major facilitator superfamily (MFS) profile" evidence="7">
    <location>
        <begin position="241"/>
        <end position="442"/>
    </location>
</feature>
<proteinExistence type="inferred from homology"/>
<evidence type="ECO:0000256" key="1">
    <source>
        <dbReference type="ARBA" id="ARBA00004141"/>
    </source>
</evidence>
<evidence type="ECO:0000256" key="2">
    <source>
        <dbReference type="ARBA" id="ARBA00005241"/>
    </source>
</evidence>
<evidence type="ECO:0000256" key="4">
    <source>
        <dbReference type="ARBA" id="ARBA00022989"/>
    </source>
</evidence>
<dbReference type="GO" id="GO:0022857">
    <property type="term" value="F:transmembrane transporter activity"/>
    <property type="evidence" value="ECO:0007669"/>
    <property type="project" value="InterPro"/>
</dbReference>
<keyword evidence="5 6" id="KW-0472">Membrane</keyword>
<evidence type="ECO:0000313" key="8">
    <source>
        <dbReference type="EMBL" id="VVC33507.1"/>
    </source>
</evidence>
<keyword evidence="4 6" id="KW-1133">Transmembrane helix</keyword>
<gene>
    <name evidence="8" type="ORF">CINCED_3A015748</name>
</gene>
<dbReference type="InterPro" id="IPR036259">
    <property type="entry name" value="MFS_trans_sf"/>
</dbReference>
<protein>
    <submittedName>
        <fullName evidence="8">Major facilitator superfamily domain,Major facilitator superfamily associated domain</fullName>
    </submittedName>
</protein>
<evidence type="ECO:0000259" key="7">
    <source>
        <dbReference type="PROSITE" id="PS50850"/>
    </source>
</evidence>
<feature type="transmembrane region" description="Helical" evidence="6">
    <location>
        <begin position="374"/>
        <end position="398"/>
    </location>
</feature>
<organism evidence="8 9">
    <name type="scientific">Cinara cedri</name>
    <dbReference type="NCBI Taxonomy" id="506608"/>
    <lineage>
        <taxon>Eukaryota</taxon>
        <taxon>Metazoa</taxon>
        <taxon>Ecdysozoa</taxon>
        <taxon>Arthropoda</taxon>
        <taxon>Hexapoda</taxon>
        <taxon>Insecta</taxon>
        <taxon>Pterygota</taxon>
        <taxon>Neoptera</taxon>
        <taxon>Paraneoptera</taxon>
        <taxon>Hemiptera</taxon>
        <taxon>Sternorrhyncha</taxon>
        <taxon>Aphidomorpha</taxon>
        <taxon>Aphidoidea</taxon>
        <taxon>Aphididae</taxon>
        <taxon>Lachninae</taxon>
        <taxon>Cinara</taxon>
    </lineage>
</organism>
<feature type="transmembrane region" description="Helical" evidence="6">
    <location>
        <begin position="122"/>
        <end position="142"/>
    </location>
</feature>
<name>A0A5E4MU18_9HEMI</name>
<dbReference type="OrthoDB" id="515887at2759"/>
<feature type="transmembrane region" description="Helical" evidence="6">
    <location>
        <begin position="404"/>
        <end position="424"/>
    </location>
</feature>
<comment type="subcellular location">
    <subcellularLocation>
        <location evidence="1">Membrane</location>
        <topology evidence="1">Multi-pass membrane protein</topology>
    </subcellularLocation>
</comment>
<dbReference type="Gene3D" id="1.20.1250.20">
    <property type="entry name" value="MFS general substrate transporter like domains"/>
    <property type="match status" value="2"/>
</dbReference>
<keyword evidence="3 6" id="KW-0812">Transmembrane</keyword>
<comment type="similarity">
    <text evidence="2">Belongs to the major facilitator superfamily. MFSD6 family.</text>
</comment>
<feature type="transmembrane region" description="Helical" evidence="6">
    <location>
        <begin position="231"/>
        <end position="264"/>
    </location>
</feature>
<dbReference type="AlphaFoldDB" id="A0A5E4MU18"/>
<dbReference type="GO" id="GO:0016020">
    <property type="term" value="C:membrane"/>
    <property type="evidence" value="ECO:0007669"/>
    <property type="project" value="UniProtKB-SubCell"/>
</dbReference>
<feature type="transmembrane region" description="Helical" evidence="6">
    <location>
        <begin position="48"/>
        <end position="71"/>
    </location>
</feature>
<evidence type="ECO:0000256" key="3">
    <source>
        <dbReference type="ARBA" id="ARBA00022692"/>
    </source>
</evidence>
<dbReference type="PROSITE" id="PS50850">
    <property type="entry name" value="MFS"/>
    <property type="match status" value="1"/>
</dbReference>
<sequence length="442" mass="50307">MVNSQNVKTSFFNLNWKLLPLKIHYFLTDCSNVPILSFLSTMSKQRGYSPFAVGIILTISPLPSLVMRPLFGAIVDKYKCPKLALMTTIVIGFMTVCALMLMPGPVVYGKIDDDVVFRTPLFWLYLTTIVIFHTTISIRGMVEDTICVNLLGDDKHKYGEQRVWGSVGWGTISIISGACVDWFSKGQKHKNYLPCFITSLTLYALDFYDVSKIKIVQKQENSIIKTDLKKLFMTLFTTYKVLIFIFWIIILGFFDSFIMYFYFWYLEDLSNIYHPETKPWIKTIQGLTLTIQCFGGNFPFFYLSSFILKRVKAEYVVSSVFLTFAVRFFLYSVIENPFWVLPVEFLNGITFALALSTIISYMCRSAPTGIEATVMGIIYTALYGIGVPIGSFVGGYLFNRFGSIFSFKILSGMAVTSCVLHIVVTQLTNRLSKPKNSEEEAR</sequence>
<evidence type="ECO:0000256" key="5">
    <source>
        <dbReference type="ARBA" id="ARBA00023136"/>
    </source>
</evidence>
<accession>A0A5E4MU18</accession>
<dbReference type="PANTHER" id="PTHR16172:SF30">
    <property type="entry name" value="SUGAR BABY, ISOFORM C"/>
    <property type="match status" value="1"/>
</dbReference>
<feature type="transmembrane region" description="Helical" evidence="6">
    <location>
        <begin position="340"/>
        <end position="362"/>
    </location>
</feature>
<dbReference type="Proteomes" id="UP000325440">
    <property type="component" value="Unassembled WGS sequence"/>
</dbReference>
<dbReference type="InterPro" id="IPR051717">
    <property type="entry name" value="MFS_MFSD6"/>
</dbReference>